<evidence type="ECO:0000313" key="1">
    <source>
        <dbReference type="EMBL" id="KKK82079.1"/>
    </source>
</evidence>
<reference evidence="1" key="1">
    <citation type="journal article" date="2015" name="Nature">
        <title>Complex archaea that bridge the gap between prokaryotes and eukaryotes.</title>
        <authorList>
            <person name="Spang A."/>
            <person name="Saw J.H."/>
            <person name="Jorgensen S.L."/>
            <person name="Zaremba-Niedzwiedzka K."/>
            <person name="Martijn J."/>
            <person name="Lind A.E."/>
            <person name="van Eijk R."/>
            <person name="Schleper C."/>
            <person name="Guy L."/>
            <person name="Ettema T.J."/>
        </authorList>
    </citation>
    <scope>NUCLEOTIDE SEQUENCE</scope>
</reference>
<protein>
    <submittedName>
        <fullName evidence="1">Uncharacterized protein</fullName>
    </submittedName>
</protein>
<accession>A0A0F9AUF8</accession>
<gene>
    <name evidence="1" type="ORF">LCGC14_2806970</name>
</gene>
<sequence length="169" mass="18171">MRTPALITALIATLLSLALAQPSPAPAEEPKVIVVDESGAYRNEIRKPNPDTKVISLKNVETPEHPEPQATVSTGVCDTLEGKYYCANLGLTAVELTTGEPLGEIIGVAWKGKGEAVTRYLPPDWLMRDSGNILEINAPVGGEGFFYIIKGEGMMTFLVECQRIGAETD</sequence>
<proteinExistence type="predicted"/>
<organism evidence="1">
    <name type="scientific">marine sediment metagenome</name>
    <dbReference type="NCBI Taxonomy" id="412755"/>
    <lineage>
        <taxon>unclassified sequences</taxon>
        <taxon>metagenomes</taxon>
        <taxon>ecological metagenomes</taxon>
    </lineage>
</organism>
<comment type="caution">
    <text evidence="1">The sequence shown here is derived from an EMBL/GenBank/DDBJ whole genome shotgun (WGS) entry which is preliminary data.</text>
</comment>
<dbReference type="AlphaFoldDB" id="A0A0F9AUF8"/>
<name>A0A0F9AUF8_9ZZZZ</name>
<dbReference type="EMBL" id="LAZR01052833">
    <property type="protein sequence ID" value="KKK82079.1"/>
    <property type="molecule type" value="Genomic_DNA"/>
</dbReference>